<dbReference type="SUPFAM" id="SSF111331">
    <property type="entry name" value="NAD kinase/diacylglycerol kinase-like"/>
    <property type="match status" value="1"/>
</dbReference>
<keyword evidence="2" id="KW-0808">Transferase</keyword>
<proteinExistence type="inferred from homology"/>
<dbReference type="PANTHER" id="PTHR13158">
    <property type="match status" value="1"/>
</dbReference>
<name>A0AAD8Y6U7_9STRA</name>
<accession>A0AAD8Y6U7</accession>
<protein>
    <submittedName>
        <fullName evidence="2">NADH kinase</fullName>
        <ecNumber evidence="2">2.7.1.86</ecNumber>
    </submittedName>
</protein>
<evidence type="ECO:0000313" key="3">
    <source>
        <dbReference type="Proteomes" id="UP001224775"/>
    </source>
</evidence>
<dbReference type="InterPro" id="IPR017438">
    <property type="entry name" value="ATP-NAD_kinase_N"/>
</dbReference>
<dbReference type="GO" id="GO:0003951">
    <property type="term" value="F:NAD+ kinase activity"/>
    <property type="evidence" value="ECO:0007669"/>
    <property type="project" value="InterPro"/>
</dbReference>
<gene>
    <name evidence="2" type="ORF">QTG54_009135</name>
</gene>
<dbReference type="Proteomes" id="UP001224775">
    <property type="component" value="Unassembled WGS sequence"/>
</dbReference>
<dbReference type="GO" id="GO:0042736">
    <property type="term" value="F:NADH kinase activity"/>
    <property type="evidence" value="ECO:0007669"/>
    <property type="project" value="UniProtKB-EC"/>
</dbReference>
<dbReference type="EMBL" id="JATAAI010000016">
    <property type="protein sequence ID" value="KAK1740185.1"/>
    <property type="molecule type" value="Genomic_DNA"/>
</dbReference>
<comment type="caution">
    <text evidence="2">The sequence shown here is derived from an EMBL/GenBank/DDBJ whole genome shotgun (WGS) entry which is preliminary data.</text>
</comment>
<organism evidence="2 3">
    <name type="scientific">Skeletonema marinoi</name>
    <dbReference type="NCBI Taxonomy" id="267567"/>
    <lineage>
        <taxon>Eukaryota</taxon>
        <taxon>Sar</taxon>
        <taxon>Stramenopiles</taxon>
        <taxon>Ochrophyta</taxon>
        <taxon>Bacillariophyta</taxon>
        <taxon>Coscinodiscophyceae</taxon>
        <taxon>Thalassiosirophycidae</taxon>
        <taxon>Thalassiosirales</taxon>
        <taxon>Skeletonemataceae</taxon>
        <taxon>Skeletonema</taxon>
        <taxon>Skeletonema marinoi-dohrnii complex</taxon>
    </lineage>
</organism>
<dbReference type="AlphaFoldDB" id="A0AAD8Y6U7"/>
<reference evidence="2" key="1">
    <citation type="submission" date="2023-06" db="EMBL/GenBank/DDBJ databases">
        <title>Survivors Of The Sea: Transcriptome response of Skeletonema marinoi to long-term dormancy.</title>
        <authorList>
            <person name="Pinder M.I.M."/>
            <person name="Kourtchenko O."/>
            <person name="Robertson E.K."/>
            <person name="Larsson T."/>
            <person name="Maumus F."/>
            <person name="Osuna-Cruz C.M."/>
            <person name="Vancaester E."/>
            <person name="Stenow R."/>
            <person name="Vandepoele K."/>
            <person name="Ploug H."/>
            <person name="Bruchert V."/>
            <person name="Godhe A."/>
            <person name="Topel M."/>
        </authorList>
    </citation>
    <scope>NUCLEOTIDE SEQUENCE</scope>
    <source>
        <strain evidence="2">R05AC</strain>
    </source>
</reference>
<evidence type="ECO:0000313" key="2">
    <source>
        <dbReference type="EMBL" id="KAK1740185.1"/>
    </source>
</evidence>
<dbReference type="GO" id="GO:0019674">
    <property type="term" value="P:NAD+ metabolic process"/>
    <property type="evidence" value="ECO:0007669"/>
    <property type="project" value="TreeGrafter"/>
</dbReference>
<dbReference type="InterPro" id="IPR016064">
    <property type="entry name" value="NAD/diacylglycerol_kinase_sf"/>
</dbReference>
<dbReference type="PANTHER" id="PTHR13158:SF5">
    <property type="entry name" value="NAD KINASE 2, MITOCHONDRIAL"/>
    <property type="match status" value="1"/>
</dbReference>
<dbReference type="Gene3D" id="3.40.50.10330">
    <property type="entry name" value="Probable inorganic polyphosphate/atp-NAD kinase, domain 1"/>
    <property type="match status" value="1"/>
</dbReference>
<sequence>MASGGAFFRRLLVVIKQTAFEEYSQLKLRGQAPKALRWKRLESRYLSHKECVENLLTILKANNVAFSCVNRVELDRQHLADVDLVVAVGGDGTVLSAAHFLDHGTIPLLGINSDPMSDEDKIVKKKKSDERRSHGALCAVTAANMNTVVPKILFGGGKLATRARIQCIVKSTFSETRLVPALNDLLIANPSPAAVSRFRMGWLREVDLDPKGDCVMEGVLD</sequence>
<keyword evidence="3" id="KW-1185">Reference proteome</keyword>
<comment type="similarity">
    <text evidence="1">Belongs to the NAD kinase family.</text>
</comment>
<dbReference type="InterPro" id="IPR002504">
    <property type="entry name" value="NADK"/>
</dbReference>
<dbReference type="EC" id="2.7.1.86" evidence="2"/>
<evidence type="ECO:0000256" key="1">
    <source>
        <dbReference type="ARBA" id="ARBA00010995"/>
    </source>
</evidence>
<dbReference type="GO" id="GO:0005739">
    <property type="term" value="C:mitochondrion"/>
    <property type="evidence" value="ECO:0007669"/>
    <property type="project" value="TreeGrafter"/>
</dbReference>
<keyword evidence="2" id="KW-0418">Kinase</keyword>
<dbReference type="Pfam" id="PF01513">
    <property type="entry name" value="NAD_kinase"/>
    <property type="match status" value="1"/>
</dbReference>
<dbReference type="GO" id="GO:0006741">
    <property type="term" value="P:NADP+ biosynthetic process"/>
    <property type="evidence" value="ECO:0007669"/>
    <property type="project" value="InterPro"/>
</dbReference>